<evidence type="ECO:0000313" key="2">
    <source>
        <dbReference type="Proteomes" id="UP000321570"/>
    </source>
</evidence>
<dbReference type="EMBL" id="CABIJS010000702">
    <property type="protein sequence ID" value="VUZ56381.1"/>
    <property type="molecule type" value="Genomic_DNA"/>
</dbReference>
<accession>A0A564ZA61</accession>
<proteinExistence type="predicted"/>
<keyword evidence="2" id="KW-1185">Reference proteome</keyword>
<evidence type="ECO:0000313" key="1">
    <source>
        <dbReference type="EMBL" id="VUZ56381.1"/>
    </source>
</evidence>
<organism evidence="1 2">
    <name type="scientific">Hymenolepis diminuta</name>
    <name type="common">Rat tapeworm</name>
    <dbReference type="NCBI Taxonomy" id="6216"/>
    <lineage>
        <taxon>Eukaryota</taxon>
        <taxon>Metazoa</taxon>
        <taxon>Spiralia</taxon>
        <taxon>Lophotrochozoa</taxon>
        <taxon>Platyhelminthes</taxon>
        <taxon>Cestoda</taxon>
        <taxon>Eucestoda</taxon>
        <taxon>Cyclophyllidea</taxon>
        <taxon>Hymenolepididae</taxon>
        <taxon>Hymenolepis</taxon>
    </lineage>
</organism>
<gene>
    <name evidence="1" type="ORF">WMSIL1_LOCUS14016</name>
</gene>
<sequence length="138" mass="16774">MRRIKNYFSLDAFLRFLRELLQIRLKTLAWCRFYPLIQRTNISSTMIMSSKRLNQRNHIRGKSKVGCLSKRSLLVDDKCKEPEEIVFAKNLFFIPRRQHQNWLHKLQVRHHQCLFFSQTKVPWSHIGLSSYRRNLLSW</sequence>
<protein>
    <submittedName>
        <fullName evidence="1">Uncharacterized protein</fullName>
    </submittedName>
</protein>
<reference evidence="1 2" key="1">
    <citation type="submission" date="2019-07" db="EMBL/GenBank/DDBJ databases">
        <authorList>
            <person name="Jastrzebski P J."/>
            <person name="Paukszto L."/>
            <person name="Jastrzebski P J."/>
        </authorList>
    </citation>
    <scope>NUCLEOTIDE SEQUENCE [LARGE SCALE GENOMIC DNA]</scope>
    <source>
        <strain evidence="1 2">WMS-il1</strain>
    </source>
</reference>
<dbReference type="Proteomes" id="UP000321570">
    <property type="component" value="Unassembled WGS sequence"/>
</dbReference>
<name>A0A564ZA61_HYMDI</name>
<dbReference type="AlphaFoldDB" id="A0A564ZA61"/>